<evidence type="ECO:0000313" key="4">
    <source>
        <dbReference type="Proteomes" id="UP000837803"/>
    </source>
</evidence>
<dbReference type="Proteomes" id="UP000837803">
    <property type="component" value="Unassembled WGS sequence"/>
</dbReference>
<keyword evidence="2" id="KW-0472">Membrane</keyword>
<dbReference type="InterPro" id="IPR011990">
    <property type="entry name" value="TPR-like_helical_dom_sf"/>
</dbReference>
<dbReference type="EMBL" id="CAKLPZ010000001">
    <property type="protein sequence ID" value="CAH0998707.1"/>
    <property type="molecule type" value="Genomic_DNA"/>
</dbReference>
<feature type="region of interest" description="Disordered" evidence="1">
    <location>
        <begin position="187"/>
        <end position="208"/>
    </location>
</feature>
<accession>A0ABM9AWC2</accession>
<evidence type="ECO:0000256" key="1">
    <source>
        <dbReference type="SAM" id="MobiDB-lite"/>
    </source>
</evidence>
<keyword evidence="2" id="KW-0812">Transmembrane</keyword>
<evidence type="ECO:0008006" key="5">
    <source>
        <dbReference type="Google" id="ProtNLM"/>
    </source>
</evidence>
<dbReference type="Gene3D" id="1.25.40.10">
    <property type="entry name" value="Tetratricopeptide repeat domain"/>
    <property type="match status" value="1"/>
</dbReference>
<protein>
    <recommendedName>
        <fullName evidence="5">Tetratricopeptide repeat protein</fullName>
    </recommendedName>
</protein>
<organism evidence="3 4">
    <name type="scientific">Neolewinella maritima</name>
    <dbReference type="NCBI Taxonomy" id="1383882"/>
    <lineage>
        <taxon>Bacteria</taxon>
        <taxon>Pseudomonadati</taxon>
        <taxon>Bacteroidota</taxon>
        <taxon>Saprospiria</taxon>
        <taxon>Saprospirales</taxon>
        <taxon>Lewinellaceae</taxon>
        <taxon>Neolewinella</taxon>
    </lineage>
</organism>
<feature type="transmembrane region" description="Helical" evidence="2">
    <location>
        <begin position="220"/>
        <end position="240"/>
    </location>
</feature>
<reference evidence="3" key="1">
    <citation type="submission" date="2021-12" db="EMBL/GenBank/DDBJ databases">
        <authorList>
            <person name="Rodrigo-Torres L."/>
            <person name="Arahal R. D."/>
            <person name="Lucena T."/>
        </authorList>
    </citation>
    <scope>NUCLEOTIDE SEQUENCE</scope>
    <source>
        <strain evidence="3">CECT 8419</strain>
    </source>
</reference>
<gene>
    <name evidence="3" type="ORF">LEM8419_00053</name>
</gene>
<proteinExistence type="predicted"/>
<keyword evidence="2" id="KW-1133">Transmembrane helix</keyword>
<name>A0ABM9AWC2_9BACT</name>
<keyword evidence="4" id="KW-1185">Reference proteome</keyword>
<evidence type="ECO:0000313" key="3">
    <source>
        <dbReference type="EMBL" id="CAH0998707.1"/>
    </source>
</evidence>
<sequence>MQDGRHLAELLAYHRQYRADYLEWAAARGYPEQAALHNYRRALVGWYEASMDPTHPYRGEVLYYVTALAATYFGAPPPQDTVPLGDNPLDHLPRTVQLDAGSQQLLTRLQALPEADRELLLLADYHRLDPPALLRALDGEDEDPDVLTDPLEDTRARAGLDGPAAELLWPSVITVAGRQDLLATLQSAAPATPQTSSDSPVRTNETSDVSLTRRAPAFNWPSAGIVLAGALFGVLLYLAYTTFGGATTGSLYTKYFEPYPNIFTVREPATEDERDLQRILYYYDRGEYRTAYDELLPTAAAYPAAPLYLGVTALALNDPARAREWLAELPDQSPHRPAAQWYDALAQLGQGGAAGAKHTLQAIAAAPDHPYRRQAQQLLSDL</sequence>
<comment type="caution">
    <text evidence="3">The sequence shown here is derived from an EMBL/GenBank/DDBJ whole genome shotgun (WGS) entry which is preliminary data.</text>
</comment>
<dbReference type="RefSeq" id="WP_238748961.1">
    <property type="nucleotide sequence ID" value="NZ_CAKLPZ010000001.1"/>
</dbReference>
<evidence type="ECO:0000256" key="2">
    <source>
        <dbReference type="SAM" id="Phobius"/>
    </source>
</evidence>